<sequence length="127" mass="14745">MNMGWSRKKKDRLQYPCIPSALQPFLHSANMSILDPPKKYEIVKDYVKEKLIRPGTSHNLDLEAEDLNELHRLNQAELSDLVGDLDLLRQKTELLASRLQQLNLLLSGIKITLVKRIFFIPLKRKNI</sequence>
<dbReference type="Proteomes" id="UP000887116">
    <property type="component" value="Unassembled WGS sequence"/>
</dbReference>
<comment type="caution">
    <text evidence="1">The sequence shown here is derived from an EMBL/GenBank/DDBJ whole genome shotgun (WGS) entry which is preliminary data.</text>
</comment>
<name>A0A8X6KAG1_TRICU</name>
<accession>A0A8X6KAG1</accession>
<dbReference type="OrthoDB" id="7490920at2759"/>
<dbReference type="AlphaFoldDB" id="A0A8X6KAG1"/>
<reference evidence="1" key="1">
    <citation type="submission" date="2020-07" db="EMBL/GenBank/DDBJ databases">
        <title>Multicomponent nature underlies the extraordinary mechanical properties of spider dragline silk.</title>
        <authorList>
            <person name="Kono N."/>
            <person name="Nakamura H."/>
            <person name="Mori M."/>
            <person name="Yoshida Y."/>
            <person name="Ohtoshi R."/>
            <person name="Malay A.D."/>
            <person name="Moran D.A.P."/>
            <person name="Tomita M."/>
            <person name="Numata K."/>
            <person name="Arakawa K."/>
        </authorList>
    </citation>
    <scope>NUCLEOTIDE SEQUENCE</scope>
</reference>
<organism evidence="1 2">
    <name type="scientific">Trichonephila clavata</name>
    <name type="common">Joro spider</name>
    <name type="synonym">Nephila clavata</name>
    <dbReference type="NCBI Taxonomy" id="2740835"/>
    <lineage>
        <taxon>Eukaryota</taxon>
        <taxon>Metazoa</taxon>
        <taxon>Ecdysozoa</taxon>
        <taxon>Arthropoda</taxon>
        <taxon>Chelicerata</taxon>
        <taxon>Arachnida</taxon>
        <taxon>Araneae</taxon>
        <taxon>Araneomorphae</taxon>
        <taxon>Entelegynae</taxon>
        <taxon>Araneoidea</taxon>
        <taxon>Nephilidae</taxon>
        <taxon>Trichonephila</taxon>
    </lineage>
</organism>
<protein>
    <submittedName>
        <fullName evidence="1">Uncharacterized protein</fullName>
    </submittedName>
</protein>
<evidence type="ECO:0000313" key="2">
    <source>
        <dbReference type="Proteomes" id="UP000887116"/>
    </source>
</evidence>
<evidence type="ECO:0000313" key="1">
    <source>
        <dbReference type="EMBL" id="GFQ67594.1"/>
    </source>
</evidence>
<proteinExistence type="predicted"/>
<gene>
    <name evidence="1" type="ORF">TNCT_681181</name>
</gene>
<dbReference type="EMBL" id="BMAO01000548">
    <property type="protein sequence ID" value="GFQ67594.1"/>
    <property type="molecule type" value="Genomic_DNA"/>
</dbReference>
<keyword evidence="2" id="KW-1185">Reference proteome</keyword>